<comment type="caution">
    <text evidence="3">The sequence shown here is derived from an EMBL/GenBank/DDBJ whole genome shotgun (WGS) entry which is preliminary data.</text>
</comment>
<dbReference type="AlphaFoldDB" id="A0A6B1FTU0"/>
<name>A0A6B1FTU0_9CHLR</name>
<dbReference type="PANTHER" id="PTHR39430">
    <property type="entry name" value="MEMBRANE-ASSOCIATED PROTEASE-RELATED"/>
    <property type="match status" value="1"/>
</dbReference>
<proteinExistence type="predicted"/>
<feature type="transmembrane region" description="Helical" evidence="1">
    <location>
        <begin position="284"/>
        <end position="302"/>
    </location>
</feature>
<dbReference type="InterPro" id="IPR003675">
    <property type="entry name" value="Rce1/LyrA-like_dom"/>
</dbReference>
<feature type="transmembrane region" description="Helical" evidence="1">
    <location>
        <begin position="102"/>
        <end position="128"/>
    </location>
</feature>
<reference evidence="3" key="1">
    <citation type="submission" date="2019-09" db="EMBL/GenBank/DDBJ databases">
        <title>Characterisation of the sponge microbiome using genome-centric metagenomics.</title>
        <authorList>
            <person name="Engelberts J.P."/>
            <person name="Robbins S.J."/>
            <person name="De Goeij J.M."/>
            <person name="Aranda M."/>
            <person name="Bell S.C."/>
            <person name="Webster N.S."/>
        </authorList>
    </citation>
    <scope>NUCLEOTIDE SEQUENCE</scope>
    <source>
        <strain evidence="3">SB0675_bin_29</strain>
    </source>
</reference>
<evidence type="ECO:0000313" key="3">
    <source>
        <dbReference type="EMBL" id="MYH60513.1"/>
    </source>
</evidence>
<keyword evidence="1" id="KW-1133">Transmembrane helix</keyword>
<sequence length="324" mass="35696">MNYILQLFWNHNDTRLRALWRVILHFVLLFVGLQITSAILRPLFSGAESNSDSGPDPVANMVALLLTGLTYVVVTIAAAKFLDRRRFSDYGLVWNTQWRRALLFGLLLGGLLMGGIFAIELAMGWITIEGMFVTLMPFPFFVAFLIFLVQMTLVGTYEELVFRGYQMKNIAEGLNLGPLSTKTSLFLAWIVTSILFGLIHAANPGATVGTTLKITLAGFFLALPFLLTGELALSIGVHIAWNFFQGKVFGFPVSGLTFFRTTIFNTVQGGPDLWTGGGFGPEAGLLGFIGIIVGSLAMIWWVKRTRGTLDLSLSLAQYRRPPAT</sequence>
<organism evidence="3">
    <name type="scientific">Caldilineaceae bacterium SB0675_bin_29</name>
    <dbReference type="NCBI Taxonomy" id="2605266"/>
    <lineage>
        <taxon>Bacteria</taxon>
        <taxon>Bacillati</taxon>
        <taxon>Chloroflexota</taxon>
        <taxon>Caldilineae</taxon>
        <taxon>Caldilineales</taxon>
        <taxon>Caldilineaceae</taxon>
    </lineage>
</organism>
<feature type="domain" description="CAAX prenyl protease 2/Lysostaphin resistance protein A-like" evidence="2">
    <location>
        <begin position="143"/>
        <end position="244"/>
    </location>
</feature>
<accession>A0A6B1FTU0</accession>
<dbReference type="GO" id="GO:0004175">
    <property type="term" value="F:endopeptidase activity"/>
    <property type="evidence" value="ECO:0007669"/>
    <property type="project" value="UniProtKB-ARBA"/>
</dbReference>
<protein>
    <submittedName>
        <fullName evidence="3">CPBP family intramembrane metalloprotease</fullName>
    </submittedName>
</protein>
<dbReference type="Pfam" id="PF02517">
    <property type="entry name" value="Rce1-like"/>
    <property type="match status" value="1"/>
</dbReference>
<evidence type="ECO:0000259" key="2">
    <source>
        <dbReference type="Pfam" id="PF02517"/>
    </source>
</evidence>
<feature type="transmembrane region" description="Helical" evidence="1">
    <location>
        <begin position="214"/>
        <end position="241"/>
    </location>
</feature>
<keyword evidence="3" id="KW-0378">Hydrolase</keyword>
<feature type="transmembrane region" description="Helical" evidence="1">
    <location>
        <begin position="183"/>
        <end position="202"/>
    </location>
</feature>
<keyword evidence="1" id="KW-0812">Transmembrane</keyword>
<keyword evidence="3" id="KW-0482">Metalloprotease</keyword>
<dbReference type="GO" id="GO:0006508">
    <property type="term" value="P:proteolysis"/>
    <property type="evidence" value="ECO:0007669"/>
    <property type="project" value="UniProtKB-KW"/>
</dbReference>
<keyword evidence="3" id="KW-0645">Protease</keyword>
<dbReference type="GO" id="GO:0080120">
    <property type="term" value="P:CAAX-box protein maturation"/>
    <property type="evidence" value="ECO:0007669"/>
    <property type="project" value="UniProtKB-ARBA"/>
</dbReference>
<dbReference type="PANTHER" id="PTHR39430:SF1">
    <property type="entry name" value="PROTEASE"/>
    <property type="match status" value="1"/>
</dbReference>
<feature type="transmembrane region" description="Helical" evidence="1">
    <location>
        <begin position="60"/>
        <end position="82"/>
    </location>
</feature>
<feature type="transmembrane region" description="Helical" evidence="1">
    <location>
        <begin position="248"/>
        <end position="264"/>
    </location>
</feature>
<feature type="transmembrane region" description="Helical" evidence="1">
    <location>
        <begin position="140"/>
        <end position="162"/>
    </location>
</feature>
<evidence type="ECO:0000256" key="1">
    <source>
        <dbReference type="SAM" id="Phobius"/>
    </source>
</evidence>
<gene>
    <name evidence="3" type="ORF">F4148_01645</name>
</gene>
<keyword evidence="1" id="KW-0472">Membrane</keyword>
<dbReference type="GO" id="GO:0008237">
    <property type="term" value="F:metallopeptidase activity"/>
    <property type="evidence" value="ECO:0007669"/>
    <property type="project" value="UniProtKB-KW"/>
</dbReference>
<dbReference type="EMBL" id="VYDA01000060">
    <property type="protein sequence ID" value="MYH60513.1"/>
    <property type="molecule type" value="Genomic_DNA"/>
</dbReference>
<feature type="transmembrane region" description="Helical" evidence="1">
    <location>
        <begin position="18"/>
        <end position="40"/>
    </location>
</feature>